<dbReference type="GeneID" id="24862265"/>
<dbReference type="KEGG" id="msj:MSSAC_3746"/>
<gene>
    <name evidence="2" type="ORF">MSSAC_3746</name>
</gene>
<proteinExistence type="predicted"/>
<name>A0A0E3LE36_9EURY</name>
<dbReference type="PIRSF" id="PIRSF006692">
    <property type="entry name" value="TF_HTH_AF0396_prd"/>
    <property type="match status" value="1"/>
</dbReference>
<dbReference type="HOGENOM" id="CLU_062767_1_1_2"/>
<dbReference type="InterPro" id="IPR016490">
    <property type="entry name" value="Tscrpt_reg_HTH_AF0396-typ3"/>
</dbReference>
<dbReference type="Proteomes" id="UP000033123">
    <property type="component" value="Chromosome"/>
</dbReference>
<evidence type="ECO:0000313" key="2">
    <source>
        <dbReference type="EMBL" id="AKB38336.1"/>
    </source>
</evidence>
<evidence type="ECO:0000259" key="1">
    <source>
        <dbReference type="Pfam" id="PF08350"/>
    </source>
</evidence>
<dbReference type="SUPFAM" id="SSF46785">
    <property type="entry name" value="Winged helix' DNA-binding domain"/>
    <property type="match status" value="1"/>
</dbReference>
<dbReference type="EMBL" id="CP009508">
    <property type="protein sequence ID" value="AKB38336.1"/>
    <property type="molecule type" value="Genomic_DNA"/>
</dbReference>
<dbReference type="PATRIC" id="fig|1434118.4.peg.4824"/>
<sequence>MKSTGLLSILTFSEKRKEILFLLQESPKTLSEIKVYFDVRSPEILPRLKEMETANLIVRQEGMYRLTSLGKVSAIYYRPFLDTLAAIEANEDFWRDHDIAAIPESLLNRIQELKECRVVKDEHEHIYDSHKAFMENVLTSGRFLGFSSIFLPSYPSMFLELARRNIPISIIVTPNVFFKIKSEHNAEIEEFLKHKHTSFHVYDSAKVAFVVTDRFMSLSLFFKNGTFDPRHDLVGFDSSSIKWGEELFKYYKENAVEIKNL</sequence>
<dbReference type="RefSeq" id="WP_048173813.1">
    <property type="nucleotide sequence ID" value="NZ_CP009508.1"/>
</dbReference>
<organism evidence="2 3">
    <name type="scientific">Methanosarcina siciliae C2J</name>
    <dbReference type="NCBI Taxonomy" id="1434118"/>
    <lineage>
        <taxon>Archaea</taxon>
        <taxon>Methanobacteriati</taxon>
        <taxon>Methanobacteriota</taxon>
        <taxon>Stenosarchaea group</taxon>
        <taxon>Methanomicrobia</taxon>
        <taxon>Methanosarcinales</taxon>
        <taxon>Methanosarcinaceae</taxon>
        <taxon>Methanosarcina</taxon>
    </lineage>
</organism>
<dbReference type="Gene3D" id="1.10.10.10">
    <property type="entry name" value="Winged helix-like DNA-binding domain superfamily/Winged helix DNA-binding domain"/>
    <property type="match status" value="1"/>
</dbReference>
<dbReference type="InterPro" id="IPR036390">
    <property type="entry name" value="WH_DNA-bd_sf"/>
</dbReference>
<reference evidence="2 3" key="1">
    <citation type="submission" date="2014-07" db="EMBL/GenBank/DDBJ databases">
        <title>Methanogenic archaea and the global carbon cycle.</title>
        <authorList>
            <person name="Henriksen J.R."/>
            <person name="Luke J."/>
            <person name="Reinhart S."/>
            <person name="Benedict M.N."/>
            <person name="Youngblut N.D."/>
            <person name="Metcalf M.E."/>
            <person name="Whitaker R.J."/>
            <person name="Metcalf W.W."/>
        </authorList>
    </citation>
    <scope>NUCLEOTIDE SEQUENCE [LARGE SCALE GENOMIC DNA]</scope>
    <source>
        <strain evidence="2 3">C2J</strain>
    </source>
</reference>
<protein>
    <submittedName>
        <fullName evidence="2">Transcriptional regulator, ArsR family</fullName>
    </submittedName>
</protein>
<feature type="domain" description="Methanogenesis regulatory protein FilR1 middle" evidence="1">
    <location>
        <begin position="126"/>
        <end position="254"/>
    </location>
</feature>
<dbReference type="InterPro" id="IPR011991">
    <property type="entry name" value="ArsR-like_HTH"/>
</dbReference>
<dbReference type="Pfam" id="PF08350">
    <property type="entry name" value="FilR1_middle"/>
    <property type="match status" value="1"/>
</dbReference>
<accession>A0A0E3LE36</accession>
<evidence type="ECO:0000313" key="3">
    <source>
        <dbReference type="Proteomes" id="UP000033123"/>
    </source>
</evidence>
<dbReference type="InterPro" id="IPR013561">
    <property type="entry name" value="FilR1_middle_dom"/>
</dbReference>
<dbReference type="AlphaFoldDB" id="A0A0E3LE36"/>
<dbReference type="InterPro" id="IPR036388">
    <property type="entry name" value="WH-like_DNA-bd_sf"/>
</dbReference>
<dbReference type="CDD" id="cd00090">
    <property type="entry name" value="HTH_ARSR"/>
    <property type="match status" value="1"/>
</dbReference>